<proteinExistence type="predicted"/>
<protein>
    <submittedName>
        <fullName evidence="2">Uncharacterized protein</fullName>
    </submittedName>
</protein>
<feature type="compositionally biased region" description="Basic and acidic residues" evidence="1">
    <location>
        <begin position="881"/>
        <end position="898"/>
    </location>
</feature>
<evidence type="ECO:0000256" key="1">
    <source>
        <dbReference type="SAM" id="MobiDB-lite"/>
    </source>
</evidence>
<gene>
    <name evidence="2" type="ORF">DIABBA_LOCUS12717</name>
</gene>
<sequence length="1002" mass="114426">MRTHNIVVGSLKDFKVISRQPFTDCANVNMSHCNEISKEKVVGMKTRLNKSKENKPGANEKPSSEKQPLKRIIRNKLKNVNPDDSTTVCMHDFGNKNRVKKTELLKSGKTKNSVNDINQIGHDLGVDEANILKSKGIESDSSQNNQENVPTIKEQSDTKRKKEIKVKNSTKFTEIAGKPLNKDKRECKKNLFVHLKNNTPTSTSKELEHLDHTVIGENAEMPNTQKEGKILVVNLINITPNRKSKEADKSLRKDDTNISSKEQGKTKNLVVHLTNITPNKVNKKNKVAAGAIDTEISNKQQMEFKNPSYNIPGKKTDLSKTASSDKLLVQNITSRESVPLAKRLRKGINKHYIEESFEDSTLISQTVQNVSIISKPKVPVYKQPVPVLNKPVKDPYEFDIVDTDQEMPRKKKNLNDSGKFNKTMHSFLQKIERKEKKMAKKKPKPVASYDHNIQNVLKRVMKKVNEQKSPPTMPIPKTNYPKMKPAAMEKVQVLQEIVISPNSVEIDNSKSGSVVQKTVNDSTINFVNISDDFEDGFRGFDNSISQKRESDIEDGFKGFDRSEIHVLDGNSLKDEYFAALNNSSVASLSEKSIFREEAFRKMMLSSIISHTSFNSTINQQQKTVGDRNVTSLEANPIENTRNLHREFVDHIPMISDDTCHDTYNNTDFEHSWSDESEEEDDPFFGFQEVSETSPEKPLRLSNRRKQQPWRLPGIFKRNPYLLKIKQNGLPCGQQEMVIDYEFVKRIEALSANKRPEPAPKPPVQTSMLDFIDSTNEHLERPLEPSLFDYEEFNIAKPRRVLGVLQQHQISTPKKNVETVLASPDLSVISKPQNMPISTPKWGKQPVMASPNISIIDKENDQEKVHVRPLQRSYRRVMLEKKLEKKSDEDESPKNKDDQGLENALPSILDNSYEEIPDADIHLFEDVEQDNGVDFSIELPTMKYQRKKRNKQECDGFDAEEEKIAKKKKKNMMTKSEEAEFNAWAAKINARFEEEDKHELTIE</sequence>
<feature type="region of interest" description="Disordered" evidence="1">
    <location>
        <begin position="243"/>
        <end position="263"/>
    </location>
</feature>
<dbReference type="EMBL" id="OU898283">
    <property type="protein sequence ID" value="CAG9840013.1"/>
    <property type="molecule type" value="Genomic_DNA"/>
</dbReference>
<feature type="region of interest" description="Disordered" evidence="1">
    <location>
        <begin position="48"/>
        <end position="69"/>
    </location>
</feature>
<evidence type="ECO:0000313" key="2">
    <source>
        <dbReference type="EMBL" id="CAG9840013.1"/>
    </source>
</evidence>
<name>A0A9N9TB00_DIABA</name>
<keyword evidence="3" id="KW-1185">Reference proteome</keyword>
<dbReference type="Proteomes" id="UP001153709">
    <property type="component" value="Chromosome 8"/>
</dbReference>
<feature type="compositionally biased region" description="Polar residues" evidence="1">
    <location>
        <begin position="139"/>
        <end position="149"/>
    </location>
</feature>
<reference evidence="2" key="1">
    <citation type="submission" date="2022-01" db="EMBL/GenBank/DDBJ databases">
        <authorList>
            <person name="King R."/>
        </authorList>
    </citation>
    <scope>NUCLEOTIDE SEQUENCE</scope>
</reference>
<dbReference type="OrthoDB" id="6784865at2759"/>
<organism evidence="2 3">
    <name type="scientific">Diabrotica balteata</name>
    <name type="common">Banded cucumber beetle</name>
    <dbReference type="NCBI Taxonomy" id="107213"/>
    <lineage>
        <taxon>Eukaryota</taxon>
        <taxon>Metazoa</taxon>
        <taxon>Ecdysozoa</taxon>
        <taxon>Arthropoda</taxon>
        <taxon>Hexapoda</taxon>
        <taxon>Insecta</taxon>
        <taxon>Pterygota</taxon>
        <taxon>Neoptera</taxon>
        <taxon>Endopterygota</taxon>
        <taxon>Coleoptera</taxon>
        <taxon>Polyphaga</taxon>
        <taxon>Cucujiformia</taxon>
        <taxon>Chrysomeloidea</taxon>
        <taxon>Chrysomelidae</taxon>
        <taxon>Galerucinae</taxon>
        <taxon>Diabroticina</taxon>
        <taxon>Diabroticites</taxon>
        <taxon>Diabrotica</taxon>
    </lineage>
</organism>
<feature type="region of interest" description="Disordered" evidence="1">
    <location>
        <begin position="137"/>
        <end position="163"/>
    </location>
</feature>
<dbReference type="AlphaFoldDB" id="A0A9N9TB00"/>
<feature type="region of interest" description="Disordered" evidence="1">
    <location>
        <begin position="881"/>
        <end position="902"/>
    </location>
</feature>
<evidence type="ECO:0000313" key="3">
    <source>
        <dbReference type="Proteomes" id="UP001153709"/>
    </source>
</evidence>
<feature type="compositionally biased region" description="Basic and acidic residues" evidence="1">
    <location>
        <begin position="243"/>
        <end position="256"/>
    </location>
</feature>
<accession>A0A9N9TB00</accession>